<comment type="caution">
    <text evidence="2">The sequence shown here is derived from an EMBL/GenBank/DDBJ whole genome shotgun (WGS) entry which is preliminary data.</text>
</comment>
<feature type="domain" description="Transposase Tnp1/En/Spm-like" evidence="1">
    <location>
        <begin position="35"/>
        <end position="65"/>
    </location>
</feature>
<dbReference type="InterPro" id="IPR004264">
    <property type="entry name" value="Transposase_23"/>
</dbReference>
<protein>
    <recommendedName>
        <fullName evidence="1">Transposase Tnp1/En/Spm-like domain-containing protein</fullName>
    </recommendedName>
</protein>
<reference evidence="2 3" key="1">
    <citation type="submission" date="2019-11" db="EMBL/GenBank/DDBJ databases">
        <title>Whole genome sequence of Oryza granulata.</title>
        <authorList>
            <person name="Li W."/>
        </authorList>
    </citation>
    <scope>NUCLEOTIDE SEQUENCE [LARGE SCALE GENOMIC DNA]</scope>
    <source>
        <strain evidence="3">cv. Menghai</strain>
        <tissue evidence="2">Leaf</tissue>
    </source>
</reference>
<dbReference type="Pfam" id="PF03017">
    <property type="entry name" value="Transposase_23"/>
    <property type="match status" value="1"/>
</dbReference>
<name>A0A6G1EA17_9ORYZ</name>
<dbReference type="Proteomes" id="UP000479710">
    <property type="component" value="Unassembled WGS sequence"/>
</dbReference>
<dbReference type="AlphaFoldDB" id="A0A6G1EA17"/>
<organism evidence="2 3">
    <name type="scientific">Oryza meyeriana var. granulata</name>
    <dbReference type="NCBI Taxonomy" id="110450"/>
    <lineage>
        <taxon>Eukaryota</taxon>
        <taxon>Viridiplantae</taxon>
        <taxon>Streptophyta</taxon>
        <taxon>Embryophyta</taxon>
        <taxon>Tracheophyta</taxon>
        <taxon>Spermatophyta</taxon>
        <taxon>Magnoliopsida</taxon>
        <taxon>Liliopsida</taxon>
        <taxon>Poales</taxon>
        <taxon>Poaceae</taxon>
        <taxon>BOP clade</taxon>
        <taxon>Oryzoideae</taxon>
        <taxon>Oryzeae</taxon>
        <taxon>Oryzinae</taxon>
        <taxon>Oryza</taxon>
        <taxon>Oryza meyeriana</taxon>
    </lineage>
</organism>
<proteinExistence type="predicted"/>
<evidence type="ECO:0000313" key="3">
    <source>
        <dbReference type="Proteomes" id="UP000479710"/>
    </source>
</evidence>
<evidence type="ECO:0000259" key="1">
    <source>
        <dbReference type="Pfam" id="PF03017"/>
    </source>
</evidence>
<dbReference type="EMBL" id="SPHZ02000004">
    <property type="protein sequence ID" value="KAF0921511.1"/>
    <property type="molecule type" value="Genomic_DNA"/>
</dbReference>
<accession>A0A6G1EA17</accession>
<keyword evidence="3" id="KW-1185">Reference proteome</keyword>
<evidence type="ECO:0000313" key="2">
    <source>
        <dbReference type="EMBL" id="KAF0921511.1"/>
    </source>
</evidence>
<sequence length="67" mass="7319">MEDEMWEQRMAHGIRNVEITSNIGSNSQNQVVGKEVILYAMLRSDLPVAKGTIVSTDPSTELAGGRS</sequence>
<gene>
    <name evidence="2" type="ORF">E2562_007043</name>
</gene>